<evidence type="ECO:0000259" key="2">
    <source>
        <dbReference type="Pfam" id="PF19044"/>
    </source>
</evidence>
<accession>A0ABS5IVZ7</accession>
<dbReference type="Pfam" id="PF19044">
    <property type="entry name" value="P-loop_TraG"/>
    <property type="match status" value="1"/>
</dbReference>
<dbReference type="PANTHER" id="PTHR38467">
    <property type="match status" value="1"/>
</dbReference>
<dbReference type="Proteomes" id="UP000676386">
    <property type="component" value="Unassembled WGS sequence"/>
</dbReference>
<keyword evidence="4" id="KW-1185">Reference proteome</keyword>
<proteinExistence type="predicted"/>
<name>A0ABS5IVZ7_9BACT</name>
<dbReference type="Pfam" id="PF12991">
    <property type="entry name" value="DUF3875"/>
    <property type="match status" value="1"/>
</dbReference>
<gene>
    <name evidence="3" type="ORF">KE626_07120</name>
</gene>
<comment type="caution">
    <text evidence="3">The sequence shown here is derived from an EMBL/GenBank/DDBJ whole genome shotgun (WGS) entry which is preliminary data.</text>
</comment>
<evidence type="ECO:0000313" key="3">
    <source>
        <dbReference type="EMBL" id="MBS0027075.1"/>
    </source>
</evidence>
<feature type="domain" description="TraG N-terminal Bacteroidetes" evidence="1">
    <location>
        <begin position="5"/>
        <end position="49"/>
    </location>
</feature>
<dbReference type="Gene3D" id="1.10.8.730">
    <property type="match status" value="1"/>
</dbReference>
<dbReference type="InterPro" id="IPR027417">
    <property type="entry name" value="P-loop_NTPase"/>
</dbReference>
<dbReference type="InterPro" id="IPR053155">
    <property type="entry name" value="F-pilin_assembly_TraC"/>
</dbReference>
<dbReference type="Gene3D" id="3.40.50.300">
    <property type="entry name" value="P-loop containing nucleotide triphosphate hydrolases"/>
    <property type="match status" value="1"/>
</dbReference>
<evidence type="ECO:0000259" key="1">
    <source>
        <dbReference type="Pfam" id="PF12991"/>
    </source>
</evidence>
<dbReference type="EMBL" id="JAGTXB010000003">
    <property type="protein sequence ID" value="MBS0027075.1"/>
    <property type="molecule type" value="Genomic_DNA"/>
</dbReference>
<dbReference type="NCBIfam" id="TIGR03783">
    <property type="entry name" value="Bac_Flav_CT_G"/>
    <property type="match status" value="1"/>
</dbReference>
<dbReference type="SUPFAM" id="SSF52540">
    <property type="entry name" value="P-loop containing nucleoside triphosphate hydrolases"/>
    <property type="match status" value="1"/>
</dbReference>
<dbReference type="PANTHER" id="PTHR38467:SF1">
    <property type="entry name" value="CONJUGATIVE TRANSFER: ASSEMBLY"/>
    <property type="match status" value="1"/>
</dbReference>
<reference evidence="3 4" key="1">
    <citation type="submission" date="2021-04" db="EMBL/GenBank/DDBJ databases">
        <title>Chitinophaga sp. nov., isolated from the rhizosphere soil.</title>
        <authorList>
            <person name="He S."/>
        </authorList>
    </citation>
    <scope>NUCLEOTIDE SEQUENCE [LARGE SCALE GENOMIC DNA]</scope>
    <source>
        <strain evidence="3 4">2R12</strain>
    </source>
</reference>
<protein>
    <submittedName>
        <fullName evidence="3">TraG family conjugative transposon ATPase</fullName>
    </submittedName>
</protein>
<dbReference type="InterPro" id="IPR022509">
    <property type="entry name" value="Conjugation_ATPase_TraG"/>
</dbReference>
<organism evidence="3 4">
    <name type="scientific">Chitinophaga hostae</name>
    <dbReference type="NCBI Taxonomy" id="2831022"/>
    <lineage>
        <taxon>Bacteria</taxon>
        <taxon>Pseudomonadati</taxon>
        <taxon>Bacteroidota</taxon>
        <taxon>Chitinophagia</taxon>
        <taxon>Chitinophagales</taxon>
        <taxon>Chitinophagaceae</taxon>
        <taxon>Chitinophaga</taxon>
    </lineage>
</organism>
<dbReference type="InterPro" id="IPR024451">
    <property type="entry name" value="TraG_N_Bacteroidetes"/>
</dbReference>
<sequence>MEKWLRDIFPIADYEHDCILSKQGDITIAYSVELPEIFTAHADDFEVWHQALIKAVKLLPKNTMIHKQDWFVKNKYEGIFSESDSFLKKHSQAYFHGRPFLDHRCYIMLTKRSPARKGSTSLMSNLIRPNIVPQQTLSEVVLQGFEDVAGQFQKVLSDVGIILKRLKNAELGSQDRKAGLVERYLFLLDKEDELLVQDIELRGKLKVGNKSCQLFTLSGVDSLPSLCGSRINYDKYSTDQTKFSIGFASHLGLLLPVNHIYNQYIFVDDAQQTLKKFESKRLRLQSLANYSRENAISRDAVNEFLNESISQQRLPVKAHFNVLAWTESADEEKDIRNLVTSGLAHMDAVAKQETIGAAQIFWSGIPGNGADFPGNDMFNTFAEQACCFLNLESNYRSDDPKEGIRFCDRLTGRPVYVDPYTAPRMKGISSNMGTLVCGTSGGGKSMTVNHMLNTMFEQGAHIVVLDIGGSYRGLCELTGGFYFTYTEENPIRFNPFYLPPGQTLDTEKKEALKSLLVALWKQESEAFNRSEYVALSNALTGYYKHLSENPAIAPCFNTFYEYLQEFFIEELKLHRLKDRDFDVDNFLYVLRPFYKNGEFDYLLNAEGKQDLLNQRFTVIEMDNIKDHPVLFSVVVLICMEMFISKVRKVPGVRKAFVIDEAWKALTRPSMAEFTKYGFKTFRKFNGVPIVVTQELNDLISSAVIKDAIVANADVKILMDMRKFMNRFGELQSVLGLSEKSKNILLSVNKDNREIFMEIGGQVAKVFKNDLCAHEYFAFTTEGKERVKVLEYAEKFGSMEKAIEQMVLEKNRKQ</sequence>
<dbReference type="InterPro" id="IPR043964">
    <property type="entry name" value="P-loop_TraG"/>
</dbReference>
<feature type="domain" description="TraG P-loop" evidence="2">
    <location>
        <begin position="403"/>
        <end position="808"/>
    </location>
</feature>
<evidence type="ECO:0000313" key="4">
    <source>
        <dbReference type="Proteomes" id="UP000676386"/>
    </source>
</evidence>